<dbReference type="Proteomes" id="UP000515129">
    <property type="component" value="Unplaced"/>
</dbReference>
<dbReference type="GO" id="GO:0003677">
    <property type="term" value="F:DNA binding"/>
    <property type="evidence" value="ECO:0007669"/>
    <property type="project" value="UniProtKB-UniRule"/>
</dbReference>
<evidence type="ECO:0000313" key="8">
    <source>
        <dbReference type="RefSeq" id="XP_026120543.1"/>
    </source>
</evidence>
<dbReference type="SUPFAM" id="SSF57716">
    <property type="entry name" value="Glucocorticoid receptor-like (DNA-binding domain)"/>
    <property type="match status" value="1"/>
</dbReference>
<dbReference type="SMART" id="SM00692">
    <property type="entry name" value="DM3"/>
    <property type="match status" value="1"/>
</dbReference>
<reference evidence="8" key="1">
    <citation type="submission" date="2025-08" db="UniProtKB">
        <authorList>
            <consortium name="RefSeq"/>
        </authorList>
    </citation>
    <scope>IDENTIFICATION</scope>
    <source>
        <strain evidence="8">Wakin</strain>
        <tissue evidence="8">Muscle</tissue>
    </source>
</reference>
<accession>A0A6P6PHG9</accession>
<evidence type="ECO:0000259" key="6">
    <source>
        <dbReference type="PROSITE" id="PS50950"/>
    </source>
</evidence>
<gene>
    <name evidence="8" type="primary">LOC113099808</name>
</gene>
<evidence type="ECO:0000256" key="4">
    <source>
        <dbReference type="ARBA" id="ARBA00023125"/>
    </source>
</evidence>
<keyword evidence="4 5" id="KW-0238">DNA-binding</keyword>
<keyword evidence="2 5" id="KW-0863">Zinc-finger</keyword>
<dbReference type="GO" id="GO:0008270">
    <property type="term" value="F:zinc ion binding"/>
    <property type="evidence" value="ECO:0007669"/>
    <property type="project" value="UniProtKB-KW"/>
</dbReference>
<evidence type="ECO:0000256" key="5">
    <source>
        <dbReference type="PROSITE-ProRule" id="PRU00309"/>
    </source>
</evidence>
<dbReference type="InterPro" id="IPR026521">
    <property type="entry name" value="THAP2"/>
</dbReference>
<dbReference type="PROSITE" id="PS50950">
    <property type="entry name" value="ZF_THAP"/>
    <property type="match status" value="1"/>
</dbReference>
<dbReference type="PANTHER" id="PTHR47696:SF2">
    <property type="entry name" value="PROVISIONAL ORTHOLOG OF THAP DOMAIN CONTAINING 1"/>
    <property type="match status" value="1"/>
</dbReference>
<proteinExistence type="predicted"/>
<evidence type="ECO:0000256" key="2">
    <source>
        <dbReference type="ARBA" id="ARBA00022771"/>
    </source>
</evidence>
<dbReference type="PANTHER" id="PTHR47696">
    <property type="entry name" value="THAP DOMAIN-CONTAINING PROTEIN 2"/>
    <property type="match status" value="1"/>
</dbReference>
<dbReference type="KEGG" id="caua:113099808"/>
<keyword evidence="1" id="KW-0479">Metal-binding</keyword>
<feature type="domain" description="THAP-type" evidence="6">
    <location>
        <begin position="1"/>
        <end position="83"/>
    </location>
</feature>
<dbReference type="GeneID" id="113099808"/>
<dbReference type="Pfam" id="PF05485">
    <property type="entry name" value="THAP"/>
    <property type="match status" value="1"/>
</dbReference>
<protein>
    <submittedName>
        <fullName evidence="8">THAP domain-containing protein 6-like</fullName>
    </submittedName>
</protein>
<evidence type="ECO:0000256" key="3">
    <source>
        <dbReference type="ARBA" id="ARBA00022833"/>
    </source>
</evidence>
<dbReference type="RefSeq" id="XP_026120543.1">
    <property type="nucleotide sequence ID" value="XM_026264758.1"/>
</dbReference>
<sequence>MLEHCAAFLCSNRRSITNRARGITFHKFPKDKDVRKKWEVALRREGFHASDTTVLCSNHFKNYDFERTGQIVRLQDGVIPSVFSFPGSPPKNLQLDLMAYKYLRETRHFPLPHPHTIQR</sequence>
<dbReference type="Gene3D" id="6.20.210.20">
    <property type="entry name" value="THAP domain"/>
    <property type="match status" value="1"/>
</dbReference>
<dbReference type="OrthoDB" id="7312725at2759"/>
<organism evidence="7 8">
    <name type="scientific">Carassius auratus</name>
    <name type="common">Goldfish</name>
    <dbReference type="NCBI Taxonomy" id="7957"/>
    <lineage>
        <taxon>Eukaryota</taxon>
        <taxon>Metazoa</taxon>
        <taxon>Chordata</taxon>
        <taxon>Craniata</taxon>
        <taxon>Vertebrata</taxon>
        <taxon>Euteleostomi</taxon>
        <taxon>Actinopterygii</taxon>
        <taxon>Neopterygii</taxon>
        <taxon>Teleostei</taxon>
        <taxon>Ostariophysi</taxon>
        <taxon>Cypriniformes</taxon>
        <taxon>Cyprinidae</taxon>
        <taxon>Cyprininae</taxon>
        <taxon>Carassius</taxon>
    </lineage>
</organism>
<dbReference type="SMART" id="SM00980">
    <property type="entry name" value="THAP"/>
    <property type="match status" value="1"/>
</dbReference>
<keyword evidence="3" id="KW-0862">Zinc</keyword>
<dbReference type="InterPro" id="IPR006612">
    <property type="entry name" value="THAP_Znf"/>
</dbReference>
<evidence type="ECO:0000313" key="7">
    <source>
        <dbReference type="Proteomes" id="UP000515129"/>
    </source>
</evidence>
<keyword evidence="7" id="KW-1185">Reference proteome</keyword>
<evidence type="ECO:0000256" key="1">
    <source>
        <dbReference type="ARBA" id="ARBA00022723"/>
    </source>
</evidence>
<dbReference type="AlphaFoldDB" id="A0A6P6PHG9"/>
<name>A0A6P6PHG9_CARAU</name>
<dbReference type="InterPro" id="IPR038441">
    <property type="entry name" value="THAP_Znf_sf"/>
</dbReference>